<sequence length="207" mass="24066">MADKTPDDRRHDIKLLKYGFLLTTLVGGVLTLLFQLIQNQQNHKAAEKAENVKIMEQRRAQATSLFEEFSPLMDTRLYHWRQVAWAIEDRISEDSIRKRYAAYQHVFHKWNFSLNKNRALICRFFGPEIGSRFESQIIPQFNGIQDTIRKIIKMQPSQRPIYQSDEINSLADALNTQIYKMNNEMAEAIRSGDIGPTNPGEACDFND</sequence>
<proteinExistence type="predicted"/>
<protein>
    <submittedName>
        <fullName evidence="2">Uncharacterized protein</fullName>
    </submittedName>
</protein>
<evidence type="ECO:0000256" key="1">
    <source>
        <dbReference type="SAM" id="Phobius"/>
    </source>
</evidence>
<organism evidence="2 3">
    <name type="scientific">Hymenobacter duratus</name>
    <dbReference type="NCBI Taxonomy" id="2771356"/>
    <lineage>
        <taxon>Bacteria</taxon>
        <taxon>Pseudomonadati</taxon>
        <taxon>Bacteroidota</taxon>
        <taxon>Cytophagia</taxon>
        <taxon>Cytophagales</taxon>
        <taxon>Hymenobacteraceae</taxon>
        <taxon>Hymenobacter</taxon>
    </lineage>
</organism>
<keyword evidence="1" id="KW-0472">Membrane</keyword>
<evidence type="ECO:0000313" key="3">
    <source>
        <dbReference type="Proteomes" id="UP000642468"/>
    </source>
</evidence>
<evidence type="ECO:0000313" key="2">
    <source>
        <dbReference type="EMBL" id="MBD2716450.1"/>
    </source>
</evidence>
<gene>
    <name evidence="2" type="ORF">IC231_15505</name>
</gene>
<keyword evidence="1" id="KW-1133">Transmembrane helix</keyword>
<dbReference type="Proteomes" id="UP000642468">
    <property type="component" value="Unassembled WGS sequence"/>
</dbReference>
<name>A0ABR8JKR6_9BACT</name>
<dbReference type="EMBL" id="JACWZZ010000003">
    <property type="protein sequence ID" value="MBD2716450.1"/>
    <property type="molecule type" value="Genomic_DNA"/>
</dbReference>
<reference evidence="2 3" key="1">
    <citation type="submission" date="2020-09" db="EMBL/GenBank/DDBJ databases">
        <authorList>
            <person name="Kim M.K."/>
        </authorList>
    </citation>
    <scope>NUCLEOTIDE SEQUENCE [LARGE SCALE GENOMIC DNA]</scope>
    <source>
        <strain evidence="2 3">BT646</strain>
    </source>
</reference>
<accession>A0ABR8JKR6</accession>
<keyword evidence="1" id="KW-0812">Transmembrane</keyword>
<comment type="caution">
    <text evidence="2">The sequence shown here is derived from an EMBL/GenBank/DDBJ whole genome shotgun (WGS) entry which is preliminary data.</text>
</comment>
<dbReference type="RefSeq" id="WP_190785402.1">
    <property type="nucleotide sequence ID" value="NZ_JACWZZ010000003.1"/>
</dbReference>
<feature type="transmembrane region" description="Helical" evidence="1">
    <location>
        <begin position="18"/>
        <end position="37"/>
    </location>
</feature>
<keyword evidence="3" id="KW-1185">Reference proteome</keyword>